<evidence type="ECO:0000313" key="5">
    <source>
        <dbReference type="RefSeq" id="XP_026724693.1"/>
    </source>
</evidence>
<keyword evidence="2" id="KW-0808">Transferase</keyword>
<dbReference type="Gene3D" id="3.40.50.300">
    <property type="entry name" value="P-loop containing nucleotide triphosphate hydrolases"/>
    <property type="match status" value="1"/>
</dbReference>
<proteinExistence type="inferred from homology"/>
<feature type="domain" description="Sulfotransferase" evidence="3">
    <location>
        <begin position="62"/>
        <end position="335"/>
    </location>
</feature>
<gene>
    <name evidence="5" type="primary">LOC113491743</name>
</gene>
<sequence length="343" mass="40811">MGKGELNFPFEYEELKPEERHEIQKLFKCPYVDYISVGPKKYKIQRRYLEEAANIYNMPLRKDDIFVLTYQRSGTTWTQELVWLLANDLNYETARAIPLLHRYPFLDIFFFFSKDWKDYCRKNISDDETALKILEQIATPVTNLLLSTPSPRMIKSHLPLSLLPPTLLDNGKVVYVARDPRDVAVSSYHHSRLFKVLDFSGTFKEFWNLFIRDLFTLTPYFEHVKEAWEKRNHPNMLFLFYENLSKDMPSVVRRVADFLGKDPSPEEMSRLRDHLSFENFRKNESVNMEDLKDCGLLAKDEKFIRKGKSGGWRDYFDEEMTQQAEKWIADNLRDTDLRFPTHK</sequence>
<keyword evidence="4" id="KW-1185">Reference proteome</keyword>
<dbReference type="RefSeq" id="XP_026724693.1">
    <property type="nucleotide sequence ID" value="XM_026868892.1"/>
</dbReference>
<name>A0A7E5V8T4_TRINI</name>
<organism evidence="4 5">
    <name type="scientific">Trichoplusia ni</name>
    <name type="common">Cabbage looper</name>
    <dbReference type="NCBI Taxonomy" id="7111"/>
    <lineage>
        <taxon>Eukaryota</taxon>
        <taxon>Metazoa</taxon>
        <taxon>Ecdysozoa</taxon>
        <taxon>Arthropoda</taxon>
        <taxon>Hexapoda</taxon>
        <taxon>Insecta</taxon>
        <taxon>Pterygota</taxon>
        <taxon>Neoptera</taxon>
        <taxon>Endopterygota</taxon>
        <taxon>Lepidoptera</taxon>
        <taxon>Glossata</taxon>
        <taxon>Ditrysia</taxon>
        <taxon>Noctuoidea</taxon>
        <taxon>Noctuidae</taxon>
        <taxon>Plusiinae</taxon>
        <taxon>Trichoplusia</taxon>
    </lineage>
</organism>
<dbReference type="InterPro" id="IPR000863">
    <property type="entry name" value="Sulfotransferase_dom"/>
</dbReference>
<comment type="similarity">
    <text evidence="1">Belongs to the sulfotransferase 1 family.</text>
</comment>
<evidence type="ECO:0000256" key="1">
    <source>
        <dbReference type="ARBA" id="ARBA00005771"/>
    </source>
</evidence>
<dbReference type="Pfam" id="PF00685">
    <property type="entry name" value="Sulfotransfer_1"/>
    <property type="match status" value="1"/>
</dbReference>
<dbReference type="PANTHER" id="PTHR11783">
    <property type="entry name" value="SULFOTRANSFERASE SULT"/>
    <property type="match status" value="1"/>
</dbReference>
<evidence type="ECO:0000313" key="4">
    <source>
        <dbReference type="Proteomes" id="UP000322000"/>
    </source>
</evidence>
<dbReference type="GO" id="GO:0008146">
    <property type="term" value="F:sulfotransferase activity"/>
    <property type="evidence" value="ECO:0007669"/>
    <property type="project" value="InterPro"/>
</dbReference>
<dbReference type="Proteomes" id="UP000322000">
    <property type="component" value="Chromosome 3"/>
</dbReference>
<protein>
    <submittedName>
        <fullName evidence="5">Sulfotransferase family cytosolic 1B member 1-like isoform X1</fullName>
    </submittedName>
</protein>
<dbReference type="AlphaFoldDB" id="A0A7E5V8T4"/>
<reference evidence="5" key="1">
    <citation type="submission" date="2025-08" db="UniProtKB">
        <authorList>
            <consortium name="RefSeq"/>
        </authorList>
    </citation>
    <scope>IDENTIFICATION</scope>
</reference>
<evidence type="ECO:0000256" key="2">
    <source>
        <dbReference type="ARBA" id="ARBA00022679"/>
    </source>
</evidence>
<dbReference type="GeneID" id="113491743"/>
<accession>A0A7E5V8T4</accession>
<dbReference type="SUPFAM" id="SSF52540">
    <property type="entry name" value="P-loop containing nucleoside triphosphate hydrolases"/>
    <property type="match status" value="1"/>
</dbReference>
<evidence type="ECO:0000259" key="3">
    <source>
        <dbReference type="Pfam" id="PF00685"/>
    </source>
</evidence>
<dbReference type="KEGG" id="tnl:113491743"/>
<dbReference type="InterPro" id="IPR027417">
    <property type="entry name" value="P-loop_NTPase"/>
</dbReference>